<reference evidence="3" key="1">
    <citation type="journal article" date="2014" name="Science">
        <title>Ancient hybridizations among the ancestral genomes of bread wheat.</title>
        <authorList>
            <consortium name="International Wheat Genome Sequencing Consortium,"/>
            <person name="Marcussen T."/>
            <person name="Sandve S.R."/>
            <person name="Heier L."/>
            <person name="Spannagl M."/>
            <person name="Pfeifer M."/>
            <person name="Jakobsen K.S."/>
            <person name="Wulff B.B."/>
            <person name="Steuernagel B."/>
            <person name="Mayer K.F."/>
            <person name="Olsen O.A."/>
        </authorList>
    </citation>
    <scope>NUCLEOTIDE SEQUENCE [LARGE SCALE GENOMIC DNA]</scope>
    <source>
        <strain evidence="3">cv. AL8/78</strain>
    </source>
</reference>
<feature type="region of interest" description="Disordered" evidence="1">
    <location>
        <begin position="1"/>
        <end position="30"/>
    </location>
</feature>
<dbReference type="PANTHER" id="PTHR31860">
    <property type="entry name" value="HEAT-INDUCIBLE TRANSCRIPTION REPRESSOR (DUF639)-RELATED"/>
    <property type="match status" value="1"/>
</dbReference>
<reference evidence="2" key="3">
    <citation type="journal article" date="2017" name="Nature">
        <title>Genome sequence of the progenitor of the wheat D genome Aegilops tauschii.</title>
        <authorList>
            <person name="Luo M.C."/>
            <person name="Gu Y.Q."/>
            <person name="Puiu D."/>
            <person name="Wang H."/>
            <person name="Twardziok S.O."/>
            <person name="Deal K.R."/>
            <person name="Huo N."/>
            <person name="Zhu T."/>
            <person name="Wang L."/>
            <person name="Wang Y."/>
            <person name="McGuire P.E."/>
            <person name="Liu S."/>
            <person name="Long H."/>
            <person name="Ramasamy R.K."/>
            <person name="Rodriguez J.C."/>
            <person name="Van S.L."/>
            <person name="Yuan L."/>
            <person name="Wang Z."/>
            <person name="Xia Z."/>
            <person name="Xiao L."/>
            <person name="Anderson O.D."/>
            <person name="Ouyang S."/>
            <person name="Liang Y."/>
            <person name="Zimin A.V."/>
            <person name="Pertea G."/>
            <person name="Qi P."/>
            <person name="Bennetzen J.L."/>
            <person name="Dai X."/>
            <person name="Dawson M.W."/>
            <person name="Muller H.G."/>
            <person name="Kugler K."/>
            <person name="Rivarola-Duarte L."/>
            <person name="Spannagl M."/>
            <person name="Mayer K.F.X."/>
            <person name="Lu F.H."/>
            <person name="Bevan M.W."/>
            <person name="Leroy P."/>
            <person name="Li P."/>
            <person name="You F.M."/>
            <person name="Sun Q."/>
            <person name="Liu Z."/>
            <person name="Lyons E."/>
            <person name="Wicker T."/>
            <person name="Salzberg S.L."/>
            <person name="Devos K.M."/>
            <person name="Dvorak J."/>
        </authorList>
    </citation>
    <scope>NUCLEOTIDE SEQUENCE [LARGE SCALE GENOMIC DNA]</scope>
    <source>
        <strain evidence="2">cv. AL8/78</strain>
    </source>
</reference>
<evidence type="ECO:0000313" key="3">
    <source>
        <dbReference type="Proteomes" id="UP000015105"/>
    </source>
</evidence>
<dbReference type="Proteomes" id="UP000015105">
    <property type="component" value="Chromosome 6D"/>
</dbReference>
<sequence length="408" mass="44894">AAQPSTQSKGKKASSPIKPRRVKQESRESGVGMGIVETWVREKPIRTFLSRISRQSAAAFAASTTSRSPAAADGEGGAADGGIPQLSSVANSVVSRCSRDSHGFGVYMTVDIDSVWDFFFMSRLTNIDVKILAVATENLQQSYEADFPDNCKEPNTYARELLEYCCHKALHEVTTRPDYLSDMNLRRLMFDMMLAWENPGAEEGLLKNNSTSCNPVEIEDEDEGSIFYANSTSLAVQVNDMKTVGLSAFTRIAPSCPIIADLVTVHNLFDALTCSSGGRLHYFVYDKYLKSLDRVFRSIKGVMQSSLASSFNLDAGECIVAIDGDKPIHPVLQHIGISAWPGTLILTTHALYFQSIRVGYGDKIVKYDLATDSNQVIKRDFTGPLGVRLFDKAVMYKSSTLTNLFRLS</sequence>
<dbReference type="Gramene" id="AET6Gv20615600.41">
    <property type="protein sequence ID" value="AET6Gv20615600.41"/>
    <property type="gene ID" value="AET6Gv20615600"/>
</dbReference>
<dbReference type="PANTHER" id="PTHR31860:SF4">
    <property type="entry name" value="OS02G0637800 PROTEIN"/>
    <property type="match status" value="1"/>
</dbReference>
<dbReference type="AlphaFoldDB" id="A0A453P5J2"/>
<reference evidence="3" key="2">
    <citation type="journal article" date="2017" name="Nat. Plants">
        <title>The Aegilops tauschii genome reveals multiple impacts of transposons.</title>
        <authorList>
            <person name="Zhao G."/>
            <person name="Zou C."/>
            <person name="Li K."/>
            <person name="Wang K."/>
            <person name="Li T."/>
            <person name="Gao L."/>
            <person name="Zhang X."/>
            <person name="Wang H."/>
            <person name="Yang Z."/>
            <person name="Liu X."/>
            <person name="Jiang W."/>
            <person name="Mao L."/>
            <person name="Kong X."/>
            <person name="Jiao Y."/>
            <person name="Jia J."/>
        </authorList>
    </citation>
    <scope>NUCLEOTIDE SEQUENCE [LARGE SCALE GENOMIC DNA]</scope>
    <source>
        <strain evidence="3">cv. AL8/78</strain>
    </source>
</reference>
<evidence type="ECO:0000256" key="1">
    <source>
        <dbReference type="SAM" id="MobiDB-lite"/>
    </source>
</evidence>
<dbReference type="EnsemblPlants" id="AET6Gv20615600.41">
    <property type="protein sequence ID" value="AET6Gv20615600.41"/>
    <property type="gene ID" value="AET6Gv20615600"/>
</dbReference>
<proteinExistence type="predicted"/>
<keyword evidence="3" id="KW-1185">Reference proteome</keyword>
<accession>A0A453P5J2</accession>
<reference evidence="2" key="5">
    <citation type="journal article" date="2021" name="G3 (Bethesda)">
        <title>Aegilops tauschii genome assembly Aet v5.0 features greater sequence contiguity and improved annotation.</title>
        <authorList>
            <person name="Wang L."/>
            <person name="Zhu T."/>
            <person name="Rodriguez J.C."/>
            <person name="Deal K.R."/>
            <person name="Dubcovsky J."/>
            <person name="McGuire P.E."/>
            <person name="Lux T."/>
            <person name="Spannagl M."/>
            <person name="Mayer K.F.X."/>
            <person name="Baldrich P."/>
            <person name="Meyers B.C."/>
            <person name="Huo N."/>
            <person name="Gu Y.Q."/>
            <person name="Zhou H."/>
            <person name="Devos K.M."/>
            <person name="Bennetzen J.L."/>
            <person name="Unver T."/>
            <person name="Budak H."/>
            <person name="Gulick P.J."/>
            <person name="Galiba G."/>
            <person name="Kalapos B."/>
            <person name="Nelson D.R."/>
            <person name="Li P."/>
            <person name="You F.M."/>
            <person name="Luo M.C."/>
            <person name="Dvorak J."/>
        </authorList>
    </citation>
    <scope>NUCLEOTIDE SEQUENCE [LARGE SCALE GENOMIC DNA]</scope>
    <source>
        <strain evidence="2">cv. AL8/78</strain>
    </source>
</reference>
<reference evidence="2" key="4">
    <citation type="submission" date="2019-03" db="UniProtKB">
        <authorList>
            <consortium name="EnsemblPlants"/>
        </authorList>
    </citation>
    <scope>IDENTIFICATION</scope>
</reference>
<organism evidence="2 3">
    <name type="scientific">Aegilops tauschii subsp. strangulata</name>
    <name type="common">Goatgrass</name>
    <dbReference type="NCBI Taxonomy" id="200361"/>
    <lineage>
        <taxon>Eukaryota</taxon>
        <taxon>Viridiplantae</taxon>
        <taxon>Streptophyta</taxon>
        <taxon>Embryophyta</taxon>
        <taxon>Tracheophyta</taxon>
        <taxon>Spermatophyta</taxon>
        <taxon>Magnoliopsida</taxon>
        <taxon>Liliopsida</taxon>
        <taxon>Poales</taxon>
        <taxon>Poaceae</taxon>
        <taxon>BOP clade</taxon>
        <taxon>Pooideae</taxon>
        <taxon>Triticodae</taxon>
        <taxon>Triticeae</taxon>
        <taxon>Triticinae</taxon>
        <taxon>Aegilops</taxon>
    </lineage>
</organism>
<protein>
    <submittedName>
        <fullName evidence="2">Uncharacterized protein</fullName>
    </submittedName>
</protein>
<evidence type="ECO:0000313" key="2">
    <source>
        <dbReference type="EnsemblPlants" id="AET6Gv20615600.41"/>
    </source>
</evidence>
<name>A0A453P5J2_AEGTS</name>